<gene>
    <name evidence="1" type="ORF">IQ249_21195</name>
</gene>
<dbReference type="InterPro" id="IPR025578">
    <property type="entry name" value="DUF4359"/>
</dbReference>
<dbReference type="AlphaFoldDB" id="A0A8J7E0T8"/>
<dbReference type="Pfam" id="PF14271">
    <property type="entry name" value="DUF4359"/>
    <property type="match status" value="1"/>
</dbReference>
<evidence type="ECO:0000313" key="1">
    <source>
        <dbReference type="EMBL" id="MBE9118411.1"/>
    </source>
</evidence>
<dbReference type="EMBL" id="JADEWZ010000046">
    <property type="protein sequence ID" value="MBE9118411.1"/>
    <property type="molecule type" value="Genomic_DNA"/>
</dbReference>
<sequence length="109" mass="12464">MNYRATAIAISSLLLSFLAVTNPDKEDYVLRIKEQSQKTIQDEICQQEHLLLELQKACKMLSPILPTLTKPIVYHCSCRQTYILFSTYTTEVGNFKTRTIGIGGQFFEL</sequence>
<name>A0A8J7E0T8_9CYAN</name>
<evidence type="ECO:0000313" key="2">
    <source>
        <dbReference type="Proteomes" id="UP000654482"/>
    </source>
</evidence>
<dbReference type="Proteomes" id="UP000654482">
    <property type="component" value="Unassembled WGS sequence"/>
</dbReference>
<accession>A0A8J7E0T8</accession>
<keyword evidence="2" id="KW-1185">Reference proteome</keyword>
<organism evidence="1 2">
    <name type="scientific">Lusitaniella coriacea LEGE 07157</name>
    <dbReference type="NCBI Taxonomy" id="945747"/>
    <lineage>
        <taxon>Bacteria</taxon>
        <taxon>Bacillati</taxon>
        <taxon>Cyanobacteriota</taxon>
        <taxon>Cyanophyceae</taxon>
        <taxon>Spirulinales</taxon>
        <taxon>Lusitaniellaceae</taxon>
        <taxon>Lusitaniella</taxon>
    </lineage>
</organism>
<comment type="caution">
    <text evidence="1">The sequence shown here is derived from an EMBL/GenBank/DDBJ whole genome shotgun (WGS) entry which is preliminary data.</text>
</comment>
<reference evidence="1" key="1">
    <citation type="submission" date="2020-10" db="EMBL/GenBank/DDBJ databases">
        <authorList>
            <person name="Castelo-Branco R."/>
            <person name="Eusebio N."/>
            <person name="Adriana R."/>
            <person name="Vieira A."/>
            <person name="Brugerolle De Fraissinette N."/>
            <person name="Rezende De Castro R."/>
            <person name="Schneider M.P."/>
            <person name="Vasconcelos V."/>
            <person name="Leao P.N."/>
        </authorList>
    </citation>
    <scope>NUCLEOTIDE SEQUENCE</scope>
    <source>
        <strain evidence="1">LEGE 07157</strain>
    </source>
</reference>
<proteinExistence type="predicted"/>
<dbReference type="RefSeq" id="WP_194031496.1">
    <property type="nucleotide sequence ID" value="NZ_JADEWZ010000046.1"/>
</dbReference>
<protein>
    <submittedName>
        <fullName evidence="1">DUF4359 domain-containing protein</fullName>
    </submittedName>
</protein>